<dbReference type="RefSeq" id="WP_244074334.1">
    <property type="nucleotide sequence ID" value="NZ_BQNL01000001.1"/>
</dbReference>
<evidence type="ECO:0000313" key="3">
    <source>
        <dbReference type="Proteomes" id="UP001055048"/>
    </source>
</evidence>
<accession>A0AA37N756</accession>
<dbReference type="Proteomes" id="UP001055048">
    <property type="component" value="Unassembled WGS sequence"/>
</dbReference>
<dbReference type="EMBL" id="BQNL01000001">
    <property type="protein sequence ID" value="GKH13013.1"/>
    <property type="molecule type" value="Genomic_DNA"/>
</dbReference>
<reference evidence="2" key="1">
    <citation type="submission" date="2022-01" db="EMBL/GenBank/DDBJ databases">
        <title>Novel bile acid biosynthetic pathways are enriched in the microbiome of centenarians.</title>
        <authorList>
            <person name="Sato Y."/>
            <person name="Atarashi K."/>
            <person name="Plichta R.D."/>
            <person name="Arai Y."/>
            <person name="Sasajima S."/>
            <person name="Kearney M.S."/>
            <person name="Suda W."/>
            <person name="Takeshita K."/>
            <person name="Sasaki T."/>
            <person name="Okamoto S."/>
            <person name="Skelly N.A."/>
            <person name="Okamura Y."/>
            <person name="Vlamakis H."/>
            <person name="Li Y."/>
            <person name="Tanoue T."/>
            <person name="Takei H."/>
            <person name="Nittono H."/>
            <person name="Narushima S."/>
            <person name="Irie J."/>
            <person name="Itoh H."/>
            <person name="Moriya K."/>
            <person name="Sugiura Y."/>
            <person name="Suematsu M."/>
            <person name="Moritoki N."/>
            <person name="Shibata S."/>
            <person name="Littman R.D."/>
            <person name="Fischbach A.M."/>
            <person name="Uwamino Y."/>
            <person name="Inoue T."/>
            <person name="Honda A."/>
            <person name="Hattori M."/>
            <person name="Murai T."/>
            <person name="Xavier J.R."/>
            <person name="Hirose N."/>
            <person name="Honda K."/>
        </authorList>
    </citation>
    <scope>NUCLEOTIDE SEQUENCE</scope>
    <source>
        <strain evidence="2">CE91-St12</strain>
    </source>
</reference>
<evidence type="ECO:0000256" key="1">
    <source>
        <dbReference type="SAM" id="Coils"/>
    </source>
</evidence>
<evidence type="ECO:0000313" key="2">
    <source>
        <dbReference type="EMBL" id="GKH13013.1"/>
    </source>
</evidence>
<proteinExistence type="predicted"/>
<name>A0AA37N756_BACUN</name>
<comment type="caution">
    <text evidence="2">The sequence shown here is derived from an EMBL/GenBank/DDBJ whole genome shotgun (WGS) entry which is preliminary data.</text>
</comment>
<protein>
    <recommendedName>
        <fullName evidence="4">Cell surface protein</fullName>
    </recommendedName>
</protein>
<organism evidence="2 3">
    <name type="scientific">Bacteroides uniformis</name>
    <dbReference type="NCBI Taxonomy" id="820"/>
    <lineage>
        <taxon>Bacteria</taxon>
        <taxon>Pseudomonadati</taxon>
        <taxon>Bacteroidota</taxon>
        <taxon>Bacteroidia</taxon>
        <taxon>Bacteroidales</taxon>
        <taxon>Bacteroidaceae</taxon>
        <taxon>Bacteroides</taxon>
    </lineage>
</organism>
<evidence type="ECO:0008006" key="4">
    <source>
        <dbReference type="Google" id="ProtNLM"/>
    </source>
</evidence>
<sequence>MELTGFHYLRSNGKNHIINSYVKGNENERLFTFLFFKFINLKFSIMNKKFLSVILFSALMVGTAGTFTSCKDYDDDIENLQGQIDKLATKEDMTSQIAALQAALDAAKTEAAAAKTSAEEAVKKANDAASTATEAEKAAAQAALDAANAKTEAIKAAQDEVAKVKAQLESTIDSKFDAAKKELAATINDLTEKVTKLTGLTTEMITSLDLQTANPKLELNYAQLPAKLNPNASVKDAKSYEFGKGFTGSFTINANEIYTTPASFMISVAPVNAVVTNEMFSLINSKGEALSDITLSTEAYDGLLTRSVSNGLYEVKVELNKEADLEAFGKKVVSEDKSVLFALAATKDARTVTSTYDITAKSALKTYTKADEIAKNSTIQSTIEVKKDLTAYENPSATATPNTEKCYPVASGEAFQINVASKEGTSPIMGSYVVVDIDNKALSTTDKAAIKSLTIAGVETVSKDNKFDITISGAYAKGVVVPLKVVTIDYTGVEQSVIVWVKAGNGSEIASEAKYVITPTAYVDAPTTYAYAGLAKFTVPAGAAKFDLSIYAKDEINITETANVLDGIVFTFYKADGKTEATKIEDIANAKLTATVDLQTMKNDKVYEGIVKFFDAEGTFLSQSTISVQKVLPTTLPEGFSIKTNQLDAQGVYNCYLIPNDWTAKKAIEGTMEMKQVFNFGKGEAKDYLITFAAAMVNGDKTVDNGVTGAETLSVVEKYIDNKTQHATTAVYNYGKISSEKKDGAFVNYTIDAASFPTVFNCIYNDTYTWRWATKDDLGLKATATLPYSTELTYGKDVTVEYAKYIKGISSRDSEYSALLSAPYEKSLEIKEAHLVSNANGEVDEYFTVNIEEGKITGFTVNSKATNPTAAVPSTLKITVVDMYKHERVIELGMTVNKR</sequence>
<gene>
    <name evidence="2" type="ORF">CE91St12_12230</name>
</gene>
<keyword evidence="1" id="KW-0175">Coiled coil</keyword>
<feature type="coiled-coil region" evidence="1">
    <location>
        <begin position="70"/>
        <end position="174"/>
    </location>
</feature>
<dbReference type="AlphaFoldDB" id="A0AA37N756"/>